<evidence type="ECO:0000313" key="8">
    <source>
        <dbReference type="Proteomes" id="UP000430120"/>
    </source>
</evidence>
<evidence type="ECO:0000256" key="1">
    <source>
        <dbReference type="ARBA" id="ARBA00007074"/>
    </source>
</evidence>
<evidence type="ECO:0000256" key="3">
    <source>
        <dbReference type="ARBA" id="ARBA00022801"/>
    </source>
</evidence>
<protein>
    <submittedName>
        <fullName evidence="7">NlpC/P60 family protein</fullName>
    </submittedName>
</protein>
<dbReference type="InterPro" id="IPR038765">
    <property type="entry name" value="Papain-like_cys_pep_sf"/>
</dbReference>
<dbReference type="AlphaFoldDB" id="A0A643F9F1"/>
<feature type="domain" description="NlpC/P60" evidence="6">
    <location>
        <begin position="42"/>
        <end position="168"/>
    </location>
</feature>
<reference evidence="7 8" key="1">
    <citation type="submission" date="2019-09" db="EMBL/GenBank/DDBJ databases">
        <title>Draft genome sequences of 48 bacterial type strains from the CCUG.</title>
        <authorList>
            <person name="Tunovic T."/>
            <person name="Pineiro-Iglesias B."/>
            <person name="Unosson C."/>
            <person name="Inganas E."/>
            <person name="Ohlen M."/>
            <person name="Cardew S."/>
            <person name="Jensie-Markopoulos S."/>
            <person name="Salva-Serra F."/>
            <person name="Jaen-Luchoro D."/>
            <person name="Karlsson R."/>
            <person name="Svensson-Stadler L."/>
            <person name="Chun J."/>
            <person name="Moore E."/>
        </authorList>
    </citation>
    <scope>NUCLEOTIDE SEQUENCE [LARGE SCALE GENOMIC DNA]</scope>
    <source>
        <strain evidence="7 8">CCUG 30977</strain>
    </source>
</reference>
<evidence type="ECO:0000256" key="5">
    <source>
        <dbReference type="SAM" id="MobiDB-lite"/>
    </source>
</evidence>
<feature type="region of interest" description="Disordered" evidence="5">
    <location>
        <begin position="14"/>
        <end position="33"/>
    </location>
</feature>
<sequence>MRLLEQRGLLPVNSTPATGLLPANGPQPAADSADKSLLGQMRSTASDLVVSAMNFIGVRYRRGGNSAAEGFDCSGFTRHVFENSIGLVLPRRAEEQAKAPGLLKINASDLRPGDLVFFNTLRATFSHVGIYIGDGKFIHAPRTGSEVRIEDMRESYWVKRFTGARRVPQINGSELNNNPAP</sequence>
<dbReference type="InterPro" id="IPR000064">
    <property type="entry name" value="NLP_P60_dom"/>
</dbReference>
<comment type="similarity">
    <text evidence="1">Belongs to the peptidase C40 family.</text>
</comment>
<comment type="caution">
    <text evidence="7">The sequence shown here is derived from an EMBL/GenBank/DDBJ whole genome shotgun (WGS) entry which is preliminary data.</text>
</comment>
<keyword evidence="3" id="KW-0378">Hydrolase</keyword>
<proteinExistence type="inferred from homology"/>
<dbReference type="Gene3D" id="3.90.1720.10">
    <property type="entry name" value="endopeptidase domain like (from Nostoc punctiforme)"/>
    <property type="match status" value="1"/>
</dbReference>
<dbReference type="Pfam" id="PF00877">
    <property type="entry name" value="NLPC_P60"/>
    <property type="match status" value="1"/>
</dbReference>
<name>A0A643F9F1_IDEDE</name>
<keyword evidence="8" id="KW-1185">Reference proteome</keyword>
<evidence type="ECO:0000313" key="7">
    <source>
        <dbReference type="EMBL" id="KAB0574638.1"/>
    </source>
</evidence>
<dbReference type="OrthoDB" id="9807055at2"/>
<accession>A0A643F9F1</accession>
<dbReference type="PROSITE" id="PS51935">
    <property type="entry name" value="NLPC_P60"/>
    <property type="match status" value="1"/>
</dbReference>
<evidence type="ECO:0000259" key="6">
    <source>
        <dbReference type="PROSITE" id="PS51935"/>
    </source>
</evidence>
<dbReference type="Proteomes" id="UP000430120">
    <property type="component" value="Unassembled WGS sequence"/>
</dbReference>
<evidence type="ECO:0000256" key="4">
    <source>
        <dbReference type="ARBA" id="ARBA00022807"/>
    </source>
</evidence>
<dbReference type="GO" id="GO:0006508">
    <property type="term" value="P:proteolysis"/>
    <property type="evidence" value="ECO:0007669"/>
    <property type="project" value="UniProtKB-KW"/>
</dbReference>
<dbReference type="InterPro" id="IPR051202">
    <property type="entry name" value="Peptidase_C40"/>
</dbReference>
<keyword evidence="2" id="KW-0645">Protease</keyword>
<dbReference type="EMBL" id="VZPB01000073">
    <property type="protein sequence ID" value="KAB0574638.1"/>
    <property type="molecule type" value="Genomic_DNA"/>
</dbReference>
<evidence type="ECO:0000256" key="2">
    <source>
        <dbReference type="ARBA" id="ARBA00022670"/>
    </source>
</evidence>
<organism evidence="7 8">
    <name type="scientific">Ideonella dechloratans</name>
    <dbReference type="NCBI Taxonomy" id="36863"/>
    <lineage>
        <taxon>Bacteria</taxon>
        <taxon>Pseudomonadati</taxon>
        <taxon>Pseudomonadota</taxon>
        <taxon>Betaproteobacteria</taxon>
        <taxon>Burkholderiales</taxon>
        <taxon>Sphaerotilaceae</taxon>
        <taxon>Ideonella</taxon>
    </lineage>
</organism>
<dbReference type="GO" id="GO:0008234">
    <property type="term" value="F:cysteine-type peptidase activity"/>
    <property type="evidence" value="ECO:0007669"/>
    <property type="project" value="UniProtKB-KW"/>
</dbReference>
<gene>
    <name evidence="7" type="ORF">F7Q92_19475</name>
</gene>
<dbReference type="PANTHER" id="PTHR47053">
    <property type="entry name" value="MUREIN DD-ENDOPEPTIDASE MEPH-RELATED"/>
    <property type="match status" value="1"/>
</dbReference>
<dbReference type="PANTHER" id="PTHR47053:SF1">
    <property type="entry name" value="MUREIN DD-ENDOPEPTIDASE MEPH-RELATED"/>
    <property type="match status" value="1"/>
</dbReference>
<keyword evidence="4" id="KW-0788">Thiol protease</keyword>
<dbReference type="SUPFAM" id="SSF54001">
    <property type="entry name" value="Cysteine proteinases"/>
    <property type="match status" value="1"/>
</dbReference>